<feature type="signal peptide" evidence="2">
    <location>
        <begin position="1"/>
        <end position="40"/>
    </location>
</feature>
<feature type="chain" id="PRO_5045059476" description="Sodium ion transport-associated domain-containing protein" evidence="2">
    <location>
        <begin position="41"/>
        <end position="219"/>
    </location>
</feature>
<organism evidence="4 5">
    <name type="scientific">Xenoophorus captivus</name>
    <dbReference type="NCBI Taxonomy" id="1517983"/>
    <lineage>
        <taxon>Eukaryota</taxon>
        <taxon>Metazoa</taxon>
        <taxon>Chordata</taxon>
        <taxon>Craniata</taxon>
        <taxon>Vertebrata</taxon>
        <taxon>Euteleostomi</taxon>
        <taxon>Actinopterygii</taxon>
        <taxon>Neopterygii</taxon>
        <taxon>Teleostei</taxon>
        <taxon>Neoteleostei</taxon>
        <taxon>Acanthomorphata</taxon>
        <taxon>Ovalentaria</taxon>
        <taxon>Atherinomorphae</taxon>
        <taxon>Cyprinodontiformes</taxon>
        <taxon>Goodeidae</taxon>
        <taxon>Xenoophorus</taxon>
    </lineage>
</organism>
<dbReference type="Pfam" id="PF06512">
    <property type="entry name" value="Na_trans_assoc"/>
    <property type="match status" value="1"/>
</dbReference>
<evidence type="ECO:0000313" key="5">
    <source>
        <dbReference type="Proteomes" id="UP001434883"/>
    </source>
</evidence>
<feature type="region of interest" description="Disordered" evidence="1">
    <location>
        <begin position="127"/>
        <end position="185"/>
    </location>
</feature>
<proteinExistence type="predicted"/>
<dbReference type="InterPro" id="IPR010526">
    <property type="entry name" value="Na_trans_assoc_dom"/>
</dbReference>
<feature type="compositionally biased region" description="Acidic residues" evidence="1">
    <location>
        <begin position="140"/>
        <end position="176"/>
    </location>
</feature>
<reference evidence="4 5" key="1">
    <citation type="submission" date="2021-06" db="EMBL/GenBank/DDBJ databases">
        <authorList>
            <person name="Palmer J.M."/>
        </authorList>
    </citation>
    <scope>NUCLEOTIDE SEQUENCE [LARGE SCALE GENOMIC DNA]</scope>
    <source>
        <strain evidence="4 5">XC_2019</strain>
        <tissue evidence="4">Muscle</tissue>
    </source>
</reference>
<sequence>CAQMSRTCKPELTPPSLLCLQLLNLFLALLLSSFSSDNLSSPDEDGEMNNLQIAIRRITLGLGWCRRQVVDFFNGNLKRRRQKRKEAKAMMKLKRLSTIHTEANGAVIGRHVEKYVVPEDDSYMTNPNLTISVPIAPGESDVEFPEEEEEEEEEEGQEEQSEGSEGDEEGEEEGRDVDEMSQQPASGVVLSLCAGLLSEQSNNHLDVGSRTSLAEFCWA</sequence>
<dbReference type="EMBL" id="JAHRIN010079256">
    <property type="protein sequence ID" value="MEQ2219414.1"/>
    <property type="molecule type" value="Genomic_DNA"/>
</dbReference>
<keyword evidence="2" id="KW-0732">Signal</keyword>
<evidence type="ECO:0000259" key="3">
    <source>
        <dbReference type="Pfam" id="PF06512"/>
    </source>
</evidence>
<keyword evidence="5" id="KW-1185">Reference proteome</keyword>
<feature type="domain" description="Sodium ion transport-associated" evidence="3">
    <location>
        <begin position="45"/>
        <end position="179"/>
    </location>
</feature>
<evidence type="ECO:0000313" key="4">
    <source>
        <dbReference type="EMBL" id="MEQ2219414.1"/>
    </source>
</evidence>
<protein>
    <recommendedName>
        <fullName evidence="3">Sodium ion transport-associated domain-containing protein</fullName>
    </recommendedName>
</protein>
<evidence type="ECO:0000256" key="1">
    <source>
        <dbReference type="SAM" id="MobiDB-lite"/>
    </source>
</evidence>
<dbReference type="Proteomes" id="UP001434883">
    <property type="component" value="Unassembled WGS sequence"/>
</dbReference>
<comment type="caution">
    <text evidence="4">The sequence shown here is derived from an EMBL/GenBank/DDBJ whole genome shotgun (WGS) entry which is preliminary data.</text>
</comment>
<feature type="non-terminal residue" evidence="4">
    <location>
        <position position="1"/>
    </location>
</feature>
<gene>
    <name evidence="4" type="ORF">XENOCAPTIV_017436</name>
</gene>
<accession>A0ABV0SFU9</accession>
<name>A0ABV0SFU9_9TELE</name>
<evidence type="ECO:0000256" key="2">
    <source>
        <dbReference type="SAM" id="SignalP"/>
    </source>
</evidence>